<gene>
    <name evidence="1" type="ORF">NCTC12420_04403</name>
</gene>
<organism evidence="1 2">
    <name type="scientific">Salmonella enterica subsp. indica</name>
    <dbReference type="NCBI Taxonomy" id="59207"/>
    <lineage>
        <taxon>Bacteria</taxon>
        <taxon>Pseudomonadati</taxon>
        <taxon>Pseudomonadota</taxon>
        <taxon>Gammaproteobacteria</taxon>
        <taxon>Enterobacterales</taxon>
        <taxon>Enterobacteriaceae</taxon>
        <taxon>Salmonella</taxon>
    </lineage>
</organism>
<dbReference type="Proteomes" id="UP000254220">
    <property type="component" value="Unassembled WGS sequence"/>
</dbReference>
<evidence type="ECO:0000313" key="1">
    <source>
        <dbReference type="EMBL" id="SUI04543.1"/>
    </source>
</evidence>
<dbReference type="EMBL" id="UGYB01000001">
    <property type="protein sequence ID" value="SUI04543.1"/>
    <property type="molecule type" value="Genomic_DNA"/>
</dbReference>
<evidence type="ECO:0000313" key="2">
    <source>
        <dbReference type="Proteomes" id="UP000254220"/>
    </source>
</evidence>
<reference evidence="1 2" key="1">
    <citation type="submission" date="2018-06" db="EMBL/GenBank/DDBJ databases">
        <authorList>
            <consortium name="Pathogen Informatics"/>
            <person name="Doyle S."/>
        </authorList>
    </citation>
    <scope>NUCLEOTIDE SEQUENCE [LARGE SCALE GENOMIC DNA]</scope>
    <source>
        <strain evidence="1 2">NCTC12420</strain>
    </source>
</reference>
<sequence length="53" mass="6137">MALNLLRDYKGFKAGMKRKRKKAALSTCYIEEVLAACAEPRFRDEKMNDLTKI</sequence>
<dbReference type="AlphaFoldDB" id="A0A379XVK9"/>
<name>A0A379XVK9_SALER</name>
<proteinExistence type="predicted"/>
<accession>A0A379XVK9</accession>
<protein>
    <submittedName>
        <fullName evidence="1">Uncharacterized protein</fullName>
    </submittedName>
</protein>